<protein>
    <submittedName>
        <fullName evidence="1">Uncharacterized protein</fullName>
    </submittedName>
</protein>
<keyword evidence="2" id="KW-1185">Reference proteome</keyword>
<gene>
    <name evidence="1" type="ORF">DI53_3704</name>
</gene>
<sequence>MENLLPVMEELISYCMLVIIDVSPQKFYVIPSYCSQEDRSYNIKCWTNVQSAIKKPGLTDETFKNKTQSFSP</sequence>
<reference evidence="2" key="1">
    <citation type="submission" date="2014-04" db="EMBL/GenBank/DDBJ databases">
        <title>Whole-Genome optical mapping and complete genome sequence of Sphingobacterium deserti sp. nov., a new spaces isolated from desert in the west of China.</title>
        <authorList>
            <person name="Teng C."/>
            <person name="Zhou Z."/>
            <person name="Li X."/>
            <person name="Chen M."/>
            <person name="Lin M."/>
            <person name="Wang L."/>
            <person name="Su S."/>
            <person name="Zhang C."/>
            <person name="Zhang W."/>
        </authorList>
    </citation>
    <scope>NUCLEOTIDE SEQUENCE [LARGE SCALE GENOMIC DNA]</scope>
    <source>
        <strain evidence="2">ACCC05744</strain>
    </source>
</reference>
<comment type="caution">
    <text evidence="1">The sequence shown here is derived from an EMBL/GenBank/DDBJ whole genome shotgun (WGS) entry which is preliminary data.</text>
</comment>
<dbReference type="Proteomes" id="UP000031802">
    <property type="component" value="Unassembled WGS sequence"/>
</dbReference>
<accession>A0A0B8T596</accession>
<evidence type="ECO:0000313" key="1">
    <source>
        <dbReference type="EMBL" id="KGE12664.1"/>
    </source>
</evidence>
<dbReference type="EMBL" id="JJMU01000066">
    <property type="protein sequence ID" value="KGE12664.1"/>
    <property type="molecule type" value="Genomic_DNA"/>
</dbReference>
<evidence type="ECO:0000313" key="2">
    <source>
        <dbReference type="Proteomes" id="UP000031802"/>
    </source>
</evidence>
<dbReference type="AlphaFoldDB" id="A0A0B8T596"/>
<reference evidence="1 2" key="2">
    <citation type="journal article" date="2015" name="PLoS ONE">
        <title>Whole-Genome Optical Mapping and Finished Genome Sequence of Sphingobacterium deserti sp. nov., a New Species Isolated from the Western Desert of China.</title>
        <authorList>
            <person name="Teng C."/>
            <person name="Zhou Z."/>
            <person name="Molnar I."/>
            <person name="Li X."/>
            <person name="Tang R."/>
            <person name="Chen M."/>
            <person name="Wang L."/>
            <person name="Su S."/>
            <person name="Zhang W."/>
            <person name="Lin M."/>
        </authorList>
    </citation>
    <scope>NUCLEOTIDE SEQUENCE [LARGE SCALE GENOMIC DNA]</scope>
    <source>
        <strain evidence="2">ACCC05744</strain>
    </source>
</reference>
<name>A0A0B8T596_9SPHI</name>
<organism evidence="1 2">
    <name type="scientific">Sphingobacterium deserti</name>
    <dbReference type="NCBI Taxonomy" id="1229276"/>
    <lineage>
        <taxon>Bacteria</taxon>
        <taxon>Pseudomonadati</taxon>
        <taxon>Bacteroidota</taxon>
        <taxon>Sphingobacteriia</taxon>
        <taxon>Sphingobacteriales</taxon>
        <taxon>Sphingobacteriaceae</taxon>
        <taxon>Sphingobacterium</taxon>
    </lineage>
</organism>
<dbReference type="RefSeq" id="WP_037503141.1">
    <property type="nucleotide sequence ID" value="NZ_JJMU01000066.1"/>
</dbReference>
<proteinExistence type="predicted"/>